<feature type="transmembrane region" description="Helical" evidence="6">
    <location>
        <begin position="369"/>
        <end position="391"/>
    </location>
</feature>
<feature type="transmembrane region" description="Helical" evidence="6">
    <location>
        <begin position="235"/>
        <end position="256"/>
    </location>
</feature>
<feature type="transmembrane region" description="Helical" evidence="6">
    <location>
        <begin position="12"/>
        <end position="31"/>
    </location>
</feature>
<sequence>MLKKIIFSFQANFVVAVITLVISLITAKFLGSYGRGYLSIIAIYIALVQLINDILGVGVVFFLLKRYQVNEIVFISYVWFLFVTTIGTLILTHIGLIGIQFKYVFFLNVLSASIFALNLRILINKVKIKWYNMLVILQPLIVFILLYLKGFSDFSIKDFLIFQGVSYMIPSAFSILLLMNEFKEQFRVFVIKDLIKESFKLGIINQGANFSQIVNYRVSFFFIEKYEGLKAVGVFSVLFSFANVIWLFAVTVGTLLGNEVSKSDKLNGGSIAQFSNYIKITLIFTFILIIGIYLLPSQVYVDLLNKDFYQIKRLLLLLSPAIIIFSSAKVLGYFFSSQGKMKINFYASLAGLIPSIVLGYILIKEFKIYGAILTCSISFILSSFILGYFFWKESENSQNHLIK</sequence>
<comment type="subcellular location">
    <subcellularLocation>
        <location evidence="1">Cell membrane</location>
        <topology evidence="1">Multi-pass membrane protein</topology>
    </subcellularLocation>
</comment>
<feature type="transmembrane region" description="Helical" evidence="6">
    <location>
        <begin position="76"/>
        <end position="97"/>
    </location>
</feature>
<proteinExistence type="predicted"/>
<evidence type="ECO:0000313" key="7">
    <source>
        <dbReference type="EMBL" id="MRX48369.1"/>
    </source>
</evidence>
<feature type="transmembrane region" description="Helical" evidence="6">
    <location>
        <begin position="37"/>
        <end position="64"/>
    </location>
</feature>
<dbReference type="EMBL" id="WKJI01000004">
    <property type="protein sequence ID" value="MRX48369.1"/>
    <property type="molecule type" value="Genomic_DNA"/>
</dbReference>
<dbReference type="Pfam" id="PF01554">
    <property type="entry name" value="MatE"/>
    <property type="match status" value="1"/>
</dbReference>
<dbReference type="PANTHER" id="PTHR30250:SF11">
    <property type="entry name" value="O-ANTIGEN TRANSPORTER-RELATED"/>
    <property type="match status" value="1"/>
</dbReference>
<keyword evidence="5 6" id="KW-0472">Membrane</keyword>
<accession>A0A7K0FQV9</accession>
<feature type="transmembrane region" description="Helical" evidence="6">
    <location>
        <begin position="130"/>
        <end position="148"/>
    </location>
</feature>
<dbReference type="RefSeq" id="WP_154288454.1">
    <property type="nucleotide sequence ID" value="NZ_WKJI01000004.1"/>
</dbReference>
<dbReference type="Proteomes" id="UP000462931">
    <property type="component" value="Unassembled WGS sequence"/>
</dbReference>
<evidence type="ECO:0000256" key="1">
    <source>
        <dbReference type="ARBA" id="ARBA00004651"/>
    </source>
</evidence>
<reference evidence="7 8" key="1">
    <citation type="submission" date="2019-11" db="EMBL/GenBank/DDBJ databases">
        <authorList>
            <person name="Cheng Q."/>
            <person name="Yang Z."/>
        </authorList>
    </citation>
    <scope>NUCLEOTIDE SEQUENCE [LARGE SCALE GENOMIC DNA]</scope>
    <source>
        <strain evidence="7 8">HX-22-1</strain>
    </source>
</reference>
<dbReference type="PANTHER" id="PTHR30250">
    <property type="entry name" value="PST FAMILY PREDICTED COLANIC ACID TRANSPORTER"/>
    <property type="match status" value="1"/>
</dbReference>
<evidence type="ECO:0000256" key="3">
    <source>
        <dbReference type="ARBA" id="ARBA00022692"/>
    </source>
</evidence>
<gene>
    <name evidence="7" type="ORF">GJJ64_14310</name>
</gene>
<evidence type="ECO:0000313" key="8">
    <source>
        <dbReference type="Proteomes" id="UP000462931"/>
    </source>
</evidence>
<evidence type="ECO:0008006" key="9">
    <source>
        <dbReference type="Google" id="ProtNLM"/>
    </source>
</evidence>
<feature type="transmembrane region" description="Helical" evidence="6">
    <location>
        <begin position="160"/>
        <end position="180"/>
    </location>
</feature>
<protein>
    <recommendedName>
        <fullName evidence="9">Oligosaccharide flippase family protein</fullName>
    </recommendedName>
</protein>
<feature type="transmembrane region" description="Helical" evidence="6">
    <location>
        <begin position="343"/>
        <end position="363"/>
    </location>
</feature>
<evidence type="ECO:0000256" key="6">
    <source>
        <dbReference type="SAM" id="Phobius"/>
    </source>
</evidence>
<keyword evidence="3 6" id="KW-0812">Transmembrane</keyword>
<feature type="transmembrane region" description="Helical" evidence="6">
    <location>
        <begin position="277"/>
        <end position="295"/>
    </location>
</feature>
<comment type="caution">
    <text evidence="7">The sequence shown here is derived from an EMBL/GenBank/DDBJ whole genome shotgun (WGS) entry which is preliminary data.</text>
</comment>
<evidence type="ECO:0000256" key="5">
    <source>
        <dbReference type="ARBA" id="ARBA00023136"/>
    </source>
</evidence>
<dbReference type="GO" id="GO:0005886">
    <property type="term" value="C:plasma membrane"/>
    <property type="evidence" value="ECO:0007669"/>
    <property type="project" value="UniProtKB-SubCell"/>
</dbReference>
<feature type="transmembrane region" description="Helical" evidence="6">
    <location>
        <begin position="315"/>
        <end position="336"/>
    </location>
</feature>
<evidence type="ECO:0000256" key="2">
    <source>
        <dbReference type="ARBA" id="ARBA00022475"/>
    </source>
</evidence>
<organism evidence="7 8">
    <name type="scientific">Pedobacter puniceum</name>
    <dbReference type="NCBI Taxonomy" id="2666136"/>
    <lineage>
        <taxon>Bacteria</taxon>
        <taxon>Pseudomonadati</taxon>
        <taxon>Bacteroidota</taxon>
        <taxon>Sphingobacteriia</taxon>
        <taxon>Sphingobacteriales</taxon>
        <taxon>Sphingobacteriaceae</taxon>
        <taxon>Pedobacter</taxon>
    </lineage>
</organism>
<feature type="transmembrane region" description="Helical" evidence="6">
    <location>
        <begin position="103"/>
        <end position="123"/>
    </location>
</feature>
<keyword evidence="2" id="KW-1003">Cell membrane</keyword>
<dbReference type="InterPro" id="IPR002528">
    <property type="entry name" value="MATE_fam"/>
</dbReference>
<evidence type="ECO:0000256" key="4">
    <source>
        <dbReference type="ARBA" id="ARBA00022989"/>
    </source>
</evidence>
<dbReference type="GO" id="GO:0015297">
    <property type="term" value="F:antiporter activity"/>
    <property type="evidence" value="ECO:0007669"/>
    <property type="project" value="InterPro"/>
</dbReference>
<keyword evidence="4 6" id="KW-1133">Transmembrane helix</keyword>
<dbReference type="AlphaFoldDB" id="A0A7K0FQV9"/>
<dbReference type="GO" id="GO:0042910">
    <property type="term" value="F:xenobiotic transmembrane transporter activity"/>
    <property type="evidence" value="ECO:0007669"/>
    <property type="project" value="InterPro"/>
</dbReference>
<keyword evidence="8" id="KW-1185">Reference proteome</keyword>
<dbReference type="InterPro" id="IPR050833">
    <property type="entry name" value="Poly_Biosynth_Transport"/>
</dbReference>
<name>A0A7K0FQV9_9SPHI</name>